<sequence length="427" mass="47819">MEMSVKDLEKFVRHFVLKCVQVIVQSRLGSQRIKTESNNRGNDWFNLAINDIKDINEQTRKCLESIGCDLDCHQKQTNTSLMTIKSDWKICCEISLKTSDGNSMTLEYWFVTNEMSDASGNESSSPTQRQPSANSPTLIIYNIYNKMSLMLKSLISVTRATPAYKLSQRGQSPDSYVICYRVYRCDSDTNVFASEEEAQHFSSAKQLGSIRSAFNELFVSFIYRTDLTIGSKTFNDNITTNITSIPKSPQLLPLKSDHFKKEERLKTIEERDPSKPLMAAFATTDNNAEHLILIPEAPFSNLLPNEDTIDSSKRISLLKVPQKSDPIVIPTKSVIENSMTSSPIYSSSGDSFVFVELKAPFACEEDHELGSFFNGPTPAFTGSGADSMGDLSELTTTLAELESNAQQWDSFVESICLSDNEDHIKDV</sequence>
<dbReference type="Gene3D" id="3.30.900.10">
    <property type="entry name" value="HORMA domain"/>
    <property type="match status" value="1"/>
</dbReference>
<comment type="similarity">
    <text evidence="2 4">Belongs to the ATG13 family. Metazoan subfamily.</text>
</comment>
<dbReference type="GO" id="GO:1990316">
    <property type="term" value="C:Atg1/ULK1 kinase complex"/>
    <property type="evidence" value="ECO:0007669"/>
    <property type="project" value="InterPro"/>
</dbReference>
<dbReference type="GO" id="GO:0000423">
    <property type="term" value="P:mitophagy"/>
    <property type="evidence" value="ECO:0007669"/>
    <property type="project" value="TreeGrafter"/>
</dbReference>
<evidence type="ECO:0000313" key="7">
    <source>
        <dbReference type="Proteomes" id="UP000728032"/>
    </source>
</evidence>
<name>A0A7R9L8Q9_9ACAR</name>
<dbReference type="Proteomes" id="UP000728032">
    <property type="component" value="Unassembled WGS sequence"/>
</dbReference>
<comment type="subcellular location">
    <subcellularLocation>
        <location evidence="1">Preautophagosomal structure</location>
    </subcellularLocation>
</comment>
<evidence type="ECO:0000256" key="1">
    <source>
        <dbReference type="ARBA" id="ARBA00004329"/>
    </source>
</evidence>
<evidence type="ECO:0000313" key="6">
    <source>
        <dbReference type="EMBL" id="CAD7637162.1"/>
    </source>
</evidence>
<dbReference type="EMBL" id="CAJPVJ010000054">
    <property type="protein sequence ID" value="CAG2159782.1"/>
    <property type="molecule type" value="Genomic_DNA"/>
</dbReference>
<dbReference type="GO" id="GO:0005829">
    <property type="term" value="C:cytosol"/>
    <property type="evidence" value="ECO:0007669"/>
    <property type="project" value="TreeGrafter"/>
</dbReference>
<evidence type="ECO:0000256" key="2">
    <source>
        <dbReference type="ARBA" id="ARBA00007341"/>
    </source>
</evidence>
<dbReference type="InterPro" id="IPR018731">
    <property type="entry name" value="Atg13_N"/>
</dbReference>
<dbReference type="InterPro" id="IPR036570">
    <property type="entry name" value="HORMA_dom_sf"/>
</dbReference>
<dbReference type="Pfam" id="PF10033">
    <property type="entry name" value="ATG13"/>
    <property type="match status" value="1"/>
</dbReference>
<dbReference type="OrthoDB" id="70161at2759"/>
<dbReference type="PANTHER" id="PTHR13430:SF4">
    <property type="entry name" value="AUTOPHAGY-RELATED PROTEIN 13"/>
    <property type="match status" value="1"/>
</dbReference>
<keyword evidence="3 4" id="KW-0072">Autophagy</keyword>
<gene>
    <name evidence="6" type="ORF">ONB1V03_LOCUS651</name>
</gene>
<dbReference type="PANTHER" id="PTHR13430">
    <property type="match status" value="1"/>
</dbReference>
<keyword evidence="7" id="KW-1185">Reference proteome</keyword>
<organism evidence="6">
    <name type="scientific">Oppiella nova</name>
    <dbReference type="NCBI Taxonomy" id="334625"/>
    <lineage>
        <taxon>Eukaryota</taxon>
        <taxon>Metazoa</taxon>
        <taxon>Ecdysozoa</taxon>
        <taxon>Arthropoda</taxon>
        <taxon>Chelicerata</taxon>
        <taxon>Arachnida</taxon>
        <taxon>Acari</taxon>
        <taxon>Acariformes</taxon>
        <taxon>Sarcoptiformes</taxon>
        <taxon>Oribatida</taxon>
        <taxon>Brachypylina</taxon>
        <taxon>Oppioidea</taxon>
        <taxon>Oppiidae</taxon>
        <taxon>Oppiella</taxon>
    </lineage>
</organism>
<dbReference type="InterPro" id="IPR040182">
    <property type="entry name" value="ATG13"/>
</dbReference>
<protein>
    <recommendedName>
        <fullName evidence="4">Autophagy-related protein 13</fullName>
    </recommendedName>
</protein>
<dbReference type="GO" id="GO:0034497">
    <property type="term" value="P:protein localization to phagophore assembly site"/>
    <property type="evidence" value="ECO:0007669"/>
    <property type="project" value="TreeGrafter"/>
</dbReference>
<dbReference type="GO" id="GO:0034727">
    <property type="term" value="P:piecemeal microautophagy of the nucleus"/>
    <property type="evidence" value="ECO:0007669"/>
    <property type="project" value="TreeGrafter"/>
</dbReference>
<dbReference type="AlphaFoldDB" id="A0A7R9L8Q9"/>
<accession>A0A7R9L8Q9</accession>
<proteinExistence type="inferred from homology"/>
<evidence type="ECO:0000259" key="5">
    <source>
        <dbReference type="Pfam" id="PF10033"/>
    </source>
</evidence>
<evidence type="ECO:0000256" key="3">
    <source>
        <dbReference type="ARBA" id="ARBA00023006"/>
    </source>
</evidence>
<feature type="domain" description="Autophagy-related protein 13 N-terminal" evidence="5">
    <location>
        <begin position="12"/>
        <end position="226"/>
    </location>
</feature>
<dbReference type="GO" id="GO:0000407">
    <property type="term" value="C:phagophore assembly site"/>
    <property type="evidence" value="ECO:0007669"/>
    <property type="project" value="UniProtKB-SubCell"/>
</dbReference>
<reference evidence="6" key="1">
    <citation type="submission" date="2020-11" db="EMBL/GenBank/DDBJ databases">
        <authorList>
            <person name="Tran Van P."/>
        </authorList>
    </citation>
    <scope>NUCLEOTIDE SEQUENCE</scope>
</reference>
<evidence type="ECO:0000256" key="4">
    <source>
        <dbReference type="RuleBase" id="RU361214"/>
    </source>
</evidence>
<dbReference type="EMBL" id="OC914879">
    <property type="protein sequence ID" value="CAD7637162.1"/>
    <property type="molecule type" value="Genomic_DNA"/>
</dbReference>